<evidence type="ECO:0000313" key="1">
    <source>
        <dbReference type="EMBL" id="PPS04305.1"/>
    </source>
</evidence>
<protein>
    <submittedName>
        <fullName evidence="1">Uncharacterized protein</fullName>
    </submittedName>
</protein>
<organism evidence="1 2">
    <name type="scientific">Gossypium barbadense</name>
    <name type="common">Sea Island cotton</name>
    <name type="synonym">Hibiscus barbadensis</name>
    <dbReference type="NCBI Taxonomy" id="3634"/>
    <lineage>
        <taxon>Eukaryota</taxon>
        <taxon>Viridiplantae</taxon>
        <taxon>Streptophyta</taxon>
        <taxon>Embryophyta</taxon>
        <taxon>Tracheophyta</taxon>
        <taxon>Spermatophyta</taxon>
        <taxon>Magnoliopsida</taxon>
        <taxon>eudicotyledons</taxon>
        <taxon>Gunneridae</taxon>
        <taxon>Pentapetalae</taxon>
        <taxon>rosids</taxon>
        <taxon>malvids</taxon>
        <taxon>Malvales</taxon>
        <taxon>Malvaceae</taxon>
        <taxon>Malvoideae</taxon>
        <taxon>Gossypium</taxon>
    </lineage>
</organism>
<name>A0A2P5XLW2_GOSBA</name>
<reference evidence="1 2" key="1">
    <citation type="submission" date="2015-01" db="EMBL/GenBank/DDBJ databases">
        <title>Genome of allotetraploid Gossypium barbadense reveals genomic plasticity and fiber elongation in cotton evolution.</title>
        <authorList>
            <person name="Chen X."/>
            <person name="Liu X."/>
            <person name="Zhao B."/>
            <person name="Zheng H."/>
            <person name="Hu Y."/>
            <person name="Lu G."/>
            <person name="Yang C."/>
            <person name="Chen J."/>
            <person name="Shan C."/>
            <person name="Zhang L."/>
            <person name="Zhou Y."/>
            <person name="Wang L."/>
            <person name="Guo W."/>
            <person name="Bai Y."/>
            <person name="Ruan J."/>
            <person name="Shangguan X."/>
            <person name="Mao Y."/>
            <person name="Jiang J."/>
            <person name="Zhu Y."/>
            <person name="Lei J."/>
            <person name="Kang H."/>
            <person name="Chen S."/>
            <person name="He X."/>
            <person name="Wang R."/>
            <person name="Wang Y."/>
            <person name="Chen J."/>
            <person name="Wang L."/>
            <person name="Yu S."/>
            <person name="Wang B."/>
            <person name="Wei J."/>
            <person name="Song S."/>
            <person name="Lu X."/>
            <person name="Gao Z."/>
            <person name="Gu W."/>
            <person name="Deng X."/>
            <person name="Ma D."/>
            <person name="Wang S."/>
            <person name="Liang W."/>
            <person name="Fang L."/>
            <person name="Cai C."/>
            <person name="Zhu X."/>
            <person name="Zhou B."/>
            <person name="Zhang Y."/>
            <person name="Chen Z."/>
            <person name="Xu S."/>
            <person name="Zhu R."/>
            <person name="Wang S."/>
            <person name="Zhang T."/>
            <person name="Zhao G."/>
        </authorList>
    </citation>
    <scope>NUCLEOTIDE SEQUENCE [LARGE SCALE GENOMIC DNA]</scope>
    <source>
        <strain evidence="2">cv. Xinhai21</strain>
        <tissue evidence="1">Leaf</tissue>
    </source>
</reference>
<dbReference type="EMBL" id="KZ664625">
    <property type="protein sequence ID" value="PPS04305.1"/>
    <property type="molecule type" value="Genomic_DNA"/>
</dbReference>
<sequence length="104" mass="11703">MVVTVKKGVEWQLQKWKMGVLIIIILYNNRTEGPDSDEKATTESAINPYSSPLALKNMAFFAFKCAQQVKKGPSHSPFLLLLLCPLHRPSESLLLPIIPFTSYL</sequence>
<gene>
    <name evidence="1" type="ORF">GOBAR_AA16368</name>
</gene>
<evidence type="ECO:0000313" key="2">
    <source>
        <dbReference type="Proteomes" id="UP000239757"/>
    </source>
</evidence>
<accession>A0A2P5XLW2</accession>
<dbReference type="Proteomes" id="UP000239757">
    <property type="component" value="Unassembled WGS sequence"/>
</dbReference>
<dbReference type="AlphaFoldDB" id="A0A2P5XLW2"/>
<proteinExistence type="predicted"/>